<organism evidence="2 3">
    <name type="scientific">Pedobacter psychrodurus</name>
    <dbReference type="NCBI Taxonomy" id="2530456"/>
    <lineage>
        <taxon>Bacteria</taxon>
        <taxon>Pseudomonadati</taxon>
        <taxon>Bacteroidota</taxon>
        <taxon>Sphingobacteriia</taxon>
        <taxon>Sphingobacteriales</taxon>
        <taxon>Sphingobacteriaceae</taxon>
        <taxon>Pedobacter</taxon>
    </lineage>
</organism>
<dbReference type="Gene3D" id="3.90.550.10">
    <property type="entry name" value="Spore Coat Polysaccharide Biosynthesis Protein SpsA, Chain A"/>
    <property type="match status" value="1"/>
</dbReference>
<comment type="caution">
    <text evidence="2">The sequence shown here is derived from an EMBL/GenBank/DDBJ whole genome shotgun (WGS) entry which is preliminary data.</text>
</comment>
<dbReference type="OrthoDB" id="597270at2"/>
<sequence>MIKQDLVTVVIPFYNASIYLNKCIESVITQSWPEIEIILVDDGSTDGSLALASAYSAENIRLFSLKKGGAARARNKGVLEAKGSYIQFLDADDFISADKIEQQMLVAAQNPDKLMVCSTIHFQKEDQLSILLPSAYEERFIKSTDDPVYFLTRLWGGLDNKGAMVQPNAWLTPKKIIDKAGFWNENLTLDDDGEFFSRVILQSKGIVKTEGYNYYRKSAGAKNLSASQTKSAYQSLLESALSKKEQLLGRTGSYDANFAIYRLLHNVAVLSYPNYPTISAKALAELPPIDRKFSVDVGGSKFAKTLNYLLGWKVTRKLMAFKTKLA</sequence>
<dbReference type="AlphaFoldDB" id="A0A4R0PZZ6"/>
<dbReference type="Proteomes" id="UP000293925">
    <property type="component" value="Unassembled WGS sequence"/>
</dbReference>
<name>A0A4R0PZZ6_9SPHI</name>
<feature type="domain" description="Glycosyltransferase 2-like" evidence="1">
    <location>
        <begin position="8"/>
        <end position="131"/>
    </location>
</feature>
<dbReference type="RefSeq" id="WP_131526834.1">
    <property type="nucleotide sequence ID" value="NZ_SJSO01000002.1"/>
</dbReference>
<gene>
    <name evidence="2" type="ORF">EZ456_01985</name>
</gene>
<dbReference type="GO" id="GO:0016758">
    <property type="term" value="F:hexosyltransferase activity"/>
    <property type="evidence" value="ECO:0007669"/>
    <property type="project" value="UniProtKB-ARBA"/>
</dbReference>
<dbReference type="InterPro" id="IPR029044">
    <property type="entry name" value="Nucleotide-diphossugar_trans"/>
</dbReference>
<protein>
    <submittedName>
        <fullName evidence="2">Glycosyltransferase family 2 protein</fullName>
    </submittedName>
</protein>
<dbReference type="InterPro" id="IPR001173">
    <property type="entry name" value="Glyco_trans_2-like"/>
</dbReference>
<reference evidence="2 3" key="1">
    <citation type="submission" date="2019-02" db="EMBL/GenBank/DDBJ databases">
        <title>Pedobacter sp. RP-3-21 sp. nov., isolated from Arctic soil.</title>
        <authorList>
            <person name="Dahal R.H."/>
        </authorList>
    </citation>
    <scope>NUCLEOTIDE SEQUENCE [LARGE SCALE GENOMIC DNA]</scope>
    <source>
        <strain evidence="2 3">RP-3-21</strain>
    </source>
</reference>
<dbReference type="EMBL" id="SJSO01000002">
    <property type="protein sequence ID" value="TCD28953.1"/>
    <property type="molecule type" value="Genomic_DNA"/>
</dbReference>
<proteinExistence type="predicted"/>
<keyword evidence="2" id="KW-0808">Transferase</keyword>
<dbReference type="Pfam" id="PF00535">
    <property type="entry name" value="Glycos_transf_2"/>
    <property type="match status" value="1"/>
</dbReference>
<accession>A0A4R0PZZ6</accession>
<dbReference type="PANTHER" id="PTHR22916">
    <property type="entry name" value="GLYCOSYLTRANSFERASE"/>
    <property type="match status" value="1"/>
</dbReference>
<evidence type="ECO:0000259" key="1">
    <source>
        <dbReference type="Pfam" id="PF00535"/>
    </source>
</evidence>
<dbReference type="CDD" id="cd00761">
    <property type="entry name" value="Glyco_tranf_GTA_type"/>
    <property type="match status" value="1"/>
</dbReference>
<evidence type="ECO:0000313" key="2">
    <source>
        <dbReference type="EMBL" id="TCD28953.1"/>
    </source>
</evidence>
<keyword evidence="3" id="KW-1185">Reference proteome</keyword>
<evidence type="ECO:0000313" key="3">
    <source>
        <dbReference type="Proteomes" id="UP000293925"/>
    </source>
</evidence>
<dbReference type="SUPFAM" id="SSF53448">
    <property type="entry name" value="Nucleotide-diphospho-sugar transferases"/>
    <property type="match status" value="1"/>
</dbReference>
<dbReference type="PANTHER" id="PTHR22916:SF3">
    <property type="entry name" value="UDP-GLCNAC:BETAGAL BETA-1,3-N-ACETYLGLUCOSAMINYLTRANSFERASE-LIKE PROTEIN 1"/>
    <property type="match status" value="1"/>
</dbReference>